<dbReference type="NCBIfam" id="TIGR00242">
    <property type="entry name" value="division/cell wall cluster transcriptional repressor MraZ"/>
    <property type="match status" value="1"/>
</dbReference>
<dbReference type="CDD" id="cd16321">
    <property type="entry name" value="MraZ_C"/>
    <property type="match status" value="1"/>
</dbReference>
<feature type="domain" description="SpoVT-AbrB" evidence="8">
    <location>
        <begin position="23"/>
        <end position="70"/>
    </location>
</feature>
<reference evidence="9" key="2">
    <citation type="submission" date="2012-02" db="EMBL/GenBank/DDBJ databases">
        <authorList>
            <person name="Genoscope - CEA"/>
        </authorList>
    </citation>
    <scope>NUCLEOTIDE SEQUENCE</scope>
</reference>
<dbReference type="SUPFAM" id="SSF89447">
    <property type="entry name" value="AbrB/MazE/MraZ-like"/>
    <property type="match status" value="1"/>
</dbReference>
<dbReference type="GO" id="GO:2000143">
    <property type="term" value="P:negative regulation of DNA-templated transcription initiation"/>
    <property type="evidence" value="ECO:0007669"/>
    <property type="project" value="TreeGrafter"/>
</dbReference>
<dbReference type="CDD" id="cd16320">
    <property type="entry name" value="MraZ_N"/>
    <property type="match status" value="1"/>
</dbReference>
<dbReference type="HAMAP" id="MF_01008">
    <property type="entry name" value="MraZ"/>
    <property type="match status" value="1"/>
</dbReference>
<evidence type="ECO:0000256" key="6">
    <source>
        <dbReference type="ARBA" id="ARBA00023163"/>
    </source>
</evidence>
<name>H6RFW6_9BACT</name>
<comment type="similarity">
    <text evidence="7">Belongs to the MraZ family.</text>
</comment>
<dbReference type="InterPro" id="IPR003444">
    <property type="entry name" value="MraZ"/>
</dbReference>
<dbReference type="InterPro" id="IPR020603">
    <property type="entry name" value="MraZ_dom"/>
</dbReference>
<dbReference type="InterPro" id="IPR038619">
    <property type="entry name" value="MraZ_sf"/>
</dbReference>
<dbReference type="PROSITE" id="PS51740">
    <property type="entry name" value="SPOVT_ABRB"/>
    <property type="match status" value="2"/>
</dbReference>
<dbReference type="InterPro" id="IPR035644">
    <property type="entry name" value="MraZ_C"/>
</dbReference>
<sequence length="169" mass="19053">MGGSGINFLLLPIPMAMINLLGEYDCKLDSKGRLAMPSGIKRQLEEHFHKGFVVNRDIFEKCLVLYPNDEWEKVSGQLSKLNRFIKKNALFIRRFNNGATPVALDASGRILLPKALMGYAELKKELKVCGNGERIELWDKDTYAKMLDDDVDFGALSEDVMGDVPQKDE</sequence>
<comment type="subcellular location">
    <subcellularLocation>
        <location evidence="7">Cytoplasm</location>
        <location evidence="7">Nucleoid</location>
    </subcellularLocation>
</comment>
<dbReference type="InterPro" id="IPR007159">
    <property type="entry name" value="SpoVT-AbrB_dom"/>
</dbReference>
<dbReference type="Pfam" id="PF02381">
    <property type="entry name" value="MraZ"/>
    <property type="match status" value="2"/>
</dbReference>
<comment type="subunit">
    <text evidence="7">Forms oligomers.</text>
</comment>
<dbReference type="GO" id="GO:0005737">
    <property type="term" value="C:cytoplasm"/>
    <property type="evidence" value="ECO:0007669"/>
    <property type="project" value="UniProtKB-UniRule"/>
</dbReference>
<evidence type="ECO:0000256" key="1">
    <source>
        <dbReference type="ARBA" id="ARBA00013860"/>
    </source>
</evidence>
<organism evidence="9">
    <name type="scientific">uncultured Flavobacteriia bacterium</name>
    <dbReference type="NCBI Taxonomy" id="212695"/>
    <lineage>
        <taxon>Bacteria</taxon>
        <taxon>Pseudomonadati</taxon>
        <taxon>Bacteroidota</taxon>
        <taxon>Flavobacteriia</taxon>
        <taxon>environmental samples</taxon>
    </lineage>
</organism>
<dbReference type="GO" id="GO:0009295">
    <property type="term" value="C:nucleoid"/>
    <property type="evidence" value="ECO:0007669"/>
    <property type="project" value="UniProtKB-SubCell"/>
</dbReference>
<keyword evidence="3" id="KW-0677">Repeat</keyword>
<evidence type="ECO:0000256" key="5">
    <source>
        <dbReference type="ARBA" id="ARBA00023125"/>
    </source>
</evidence>
<feature type="domain" description="SpoVT-AbrB" evidence="8">
    <location>
        <begin position="99"/>
        <end position="142"/>
    </location>
</feature>
<keyword evidence="4 7" id="KW-0805">Transcription regulation</keyword>
<evidence type="ECO:0000256" key="3">
    <source>
        <dbReference type="ARBA" id="ARBA00022737"/>
    </source>
</evidence>
<reference evidence="9" key="1">
    <citation type="journal article" date="2012" name="Environ. Microbiol.">
        <title>Genomic content of uncultured Bacteroidetes from contrasting oceanic provinces in the North Atlantic Ocean.</title>
        <authorList>
            <person name="Gomez-Pereira P.R."/>
            <person name="Schuler M."/>
            <person name="Fuchs B.M."/>
            <person name="Bennke C."/>
            <person name="Teeling H."/>
            <person name="Waldmann J."/>
            <person name="Richter M."/>
            <person name="Barbe V."/>
            <person name="Bataille E."/>
            <person name="Glockner F.O."/>
            <person name="Amann R."/>
        </authorList>
    </citation>
    <scope>NUCLEOTIDE SEQUENCE</scope>
</reference>
<keyword evidence="2 7" id="KW-0963">Cytoplasm</keyword>
<evidence type="ECO:0000256" key="7">
    <source>
        <dbReference type="HAMAP-Rule" id="MF_01008"/>
    </source>
</evidence>
<dbReference type="EMBL" id="FO117593">
    <property type="protein sequence ID" value="CCF99927.1"/>
    <property type="molecule type" value="Genomic_DNA"/>
</dbReference>
<dbReference type="PANTHER" id="PTHR34701:SF1">
    <property type="entry name" value="TRANSCRIPTIONAL REGULATOR MRAZ"/>
    <property type="match status" value="1"/>
</dbReference>
<accession>H6RFW6</accession>
<gene>
    <name evidence="7 9" type="primary">mraZ</name>
    <name evidence="9" type="ORF">VIS_S3CCB20026</name>
</gene>
<keyword evidence="5 7" id="KW-0238">DNA-binding</keyword>
<dbReference type="GO" id="GO:0000976">
    <property type="term" value="F:transcription cis-regulatory region binding"/>
    <property type="evidence" value="ECO:0007669"/>
    <property type="project" value="TreeGrafter"/>
</dbReference>
<protein>
    <recommendedName>
        <fullName evidence="1 7">Transcriptional regulator MraZ</fullName>
    </recommendedName>
</protein>
<dbReference type="GO" id="GO:0003700">
    <property type="term" value="F:DNA-binding transcription factor activity"/>
    <property type="evidence" value="ECO:0007669"/>
    <property type="project" value="UniProtKB-UniRule"/>
</dbReference>
<dbReference type="InterPro" id="IPR035642">
    <property type="entry name" value="MraZ_N"/>
</dbReference>
<evidence type="ECO:0000313" key="9">
    <source>
        <dbReference type="EMBL" id="CCF99927.1"/>
    </source>
</evidence>
<dbReference type="AlphaFoldDB" id="H6RFW6"/>
<evidence type="ECO:0000259" key="8">
    <source>
        <dbReference type="PROSITE" id="PS51740"/>
    </source>
</evidence>
<evidence type="ECO:0000256" key="2">
    <source>
        <dbReference type="ARBA" id="ARBA00022490"/>
    </source>
</evidence>
<dbReference type="Gene3D" id="3.40.1550.20">
    <property type="entry name" value="Transcriptional regulator MraZ domain"/>
    <property type="match status" value="1"/>
</dbReference>
<proteinExistence type="inferred from homology"/>
<evidence type="ECO:0000256" key="4">
    <source>
        <dbReference type="ARBA" id="ARBA00023015"/>
    </source>
</evidence>
<dbReference type="PANTHER" id="PTHR34701">
    <property type="entry name" value="TRANSCRIPTIONAL REGULATOR MRAZ"/>
    <property type="match status" value="1"/>
</dbReference>
<keyword evidence="6 7" id="KW-0804">Transcription</keyword>
<dbReference type="InterPro" id="IPR037914">
    <property type="entry name" value="SpoVT-AbrB_sf"/>
</dbReference>